<dbReference type="EMBL" id="CARXXK010000002">
    <property type="protein sequence ID" value="CAI6355741.1"/>
    <property type="molecule type" value="Genomic_DNA"/>
</dbReference>
<protein>
    <submittedName>
        <fullName evidence="1">Uncharacterized protein</fullName>
    </submittedName>
</protein>
<accession>A0AAV0WIU3</accession>
<sequence>MGYQKKLSFERTVPQKRRDNLVSSDYTDVQSFIPSYDTRCEKPNVFYLMSMEYQRIWEQEKNEYFKSTIIIGTVALKPWLRGHARKHQHNIPRLTVPYCVQEKRNTKYDHIKAKYHEINHYRLGPCVDRKQQTTVPKCL</sequence>
<dbReference type="Proteomes" id="UP001160148">
    <property type="component" value="Unassembled WGS sequence"/>
</dbReference>
<keyword evidence="2" id="KW-1185">Reference proteome</keyword>
<gene>
    <name evidence="1" type="ORF">MEUPH1_LOCUS11558</name>
</gene>
<evidence type="ECO:0000313" key="2">
    <source>
        <dbReference type="Proteomes" id="UP001160148"/>
    </source>
</evidence>
<organism evidence="1 2">
    <name type="scientific">Macrosiphum euphorbiae</name>
    <name type="common">potato aphid</name>
    <dbReference type="NCBI Taxonomy" id="13131"/>
    <lineage>
        <taxon>Eukaryota</taxon>
        <taxon>Metazoa</taxon>
        <taxon>Ecdysozoa</taxon>
        <taxon>Arthropoda</taxon>
        <taxon>Hexapoda</taxon>
        <taxon>Insecta</taxon>
        <taxon>Pterygota</taxon>
        <taxon>Neoptera</taxon>
        <taxon>Paraneoptera</taxon>
        <taxon>Hemiptera</taxon>
        <taxon>Sternorrhyncha</taxon>
        <taxon>Aphidomorpha</taxon>
        <taxon>Aphidoidea</taxon>
        <taxon>Aphididae</taxon>
        <taxon>Macrosiphini</taxon>
        <taxon>Macrosiphum</taxon>
    </lineage>
</organism>
<proteinExistence type="predicted"/>
<reference evidence="1 2" key="1">
    <citation type="submission" date="2023-01" db="EMBL/GenBank/DDBJ databases">
        <authorList>
            <person name="Whitehead M."/>
        </authorList>
    </citation>
    <scope>NUCLEOTIDE SEQUENCE [LARGE SCALE GENOMIC DNA]</scope>
</reference>
<dbReference type="AlphaFoldDB" id="A0AAV0WIU3"/>
<name>A0AAV0WIU3_9HEMI</name>
<comment type="caution">
    <text evidence="1">The sequence shown here is derived from an EMBL/GenBank/DDBJ whole genome shotgun (WGS) entry which is preliminary data.</text>
</comment>
<evidence type="ECO:0000313" key="1">
    <source>
        <dbReference type="EMBL" id="CAI6355741.1"/>
    </source>
</evidence>